<dbReference type="EMBL" id="LUUB01000040">
    <property type="protein sequence ID" value="OAF12440.1"/>
    <property type="molecule type" value="Genomic_DNA"/>
</dbReference>
<feature type="chain" id="PRO_5008055234" evidence="2">
    <location>
        <begin position="25"/>
        <end position="126"/>
    </location>
</feature>
<dbReference type="InterPro" id="IPR036249">
    <property type="entry name" value="Thioredoxin-like_sf"/>
</dbReference>
<evidence type="ECO:0000256" key="2">
    <source>
        <dbReference type="SAM" id="SignalP"/>
    </source>
</evidence>
<evidence type="ECO:0000259" key="3">
    <source>
        <dbReference type="PROSITE" id="PS51352"/>
    </source>
</evidence>
<accession>A0A176YZW2</accession>
<evidence type="ECO:0000313" key="4">
    <source>
        <dbReference type="EMBL" id="OAF12440.1"/>
    </source>
</evidence>
<dbReference type="AlphaFoldDB" id="A0A176YZW2"/>
<dbReference type="PROSITE" id="PS00194">
    <property type="entry name" value="THIOREDOXIN_1"/>
    <property type="match status" value="1"/>
</dbReference>
<proteinExistence type="predicted"/>
<dbReference type="Gene3D" id="3.40.30.10">
    <property type="entry name" value="Glutaredoxin"/>
    <property type="match status" value="1"/>
</dbReference>
<dbReference type="InterPro" id="IPR013766">
    <property type="entry name" value="Thioredoxin_domain"/>
</dbReference>
<sequence>MLSRLDKVLLIGAALFAWSPVAWAGQPFDAKAFQSAQAAEKAILVDVTASWCPTCRQQRPIVEQIEKEKPDLIVYEVDFDTAKNVLKRFRVQYQSTLIVFHGAKEVARSTGETDPALIRAMIAKAF</sequence>
<keyword evidence="2" id="KW-0732">Signal</keyword>
<dbReference type="RefSeq" id="WP_063698918.1">
    <property type="nucleotide sequence ID" value="NZ_LUUB01000040.1"/>
</dbReference>
<dbReference type="Proteomes" id="UP000076959">
    <property type="component" value="Unassembled WGS sequence"/>
</dbReference>
<dbReference type="CDD" id="cd02947">
    <property type="entry name" value="TRX_family"/>
    <property type="match status" value="1"/>
</dbReference>
<feature type="signal peptide" evidence="2">
    <location>
        <begin position="1"/>
        <end position="24"/>
    </location>
</feature>
<dbReference type="InterPro" id="IPR017937">
    <property type="entry name" value="Thioredoxin_CS"/>
</dbReference>
<dbReference type="GO" id="GO:0015036">
    <property type="term" value="F:disulfide oxidoreductase activity"/>
    <property type="evidence" value="ECO:0007669"/>
    <property type="project" value="UniProtKB-ARBA"/>
</dbReference>
<dbReference type="InterPro" id="IPR050620">
    <property type="entry name" value="Thioredoxin_H-type-like"/>
</dbReference>
<keyword evidence="5" id="KW-1185">Reference proteome</keyword>
<dbReference type="Pfam" id="PF00085">
    <property type="entry name" value="Thioredoxin"/>
    <property type="match status" value="1"/>
</dbReference>
<protein>
    <submittedName>
        <fullName evidence="4">Thiol reductase thioredoxin</fullName>
    </submittedName>
</protein>
<comment type="caution">
    <text evidence="4">The sequence shown here is derived from an EMBL/GenBank/DDBJ whole genome shotgun (WGS) entry which is preliminary data.</text>
</comment>
<dbReference type="PROSITE" id="PS51352">
    <property type="entry name" value="THIOREDOXIN_2"/>
    <property type="match status" value="1"/>
</dbReference>
<feature type="domain" description="Thioredoxin" evidence="3">
    <location>
        <begin position="9"/>
        <end position="126"/>
    </location>
</feature>
<dbReference type="PANTHER" id="PTHR10438:SF468">
    <property type="entry name" value="THIOREDOXIN-1-RELATED"/>
    <property type="match status" value="1"/>
</dbReference>
<keyword evidence="1" id="KW-0676">Redox-active center</keyword>
<dbReference type="PANTHER" id="PTHR10438">
    <property type="entry name" value="THIOREDOXIN"/>
    <property type="match status" value="1"/>
</dbReference>
<evidence type="ECO:0000313" key="5">
    <source>
        <dbReference type="Proteomes" id="UP000076959"/>
    </source>
</evidence>
<dbReference type="STRING" id="1505087.AYJ54_06320"/>
<dbReference type="SUPFAM" id="SSF52833">
    <property type="entry name" value="Thioredoxin-like"/>
    <property type="match status" value="1"/>
</dbReference>
<name>A0A176YZW2_9BRAD</name>
<reference evidence="4 5" key="1">
    <citation type="submission" date="2016-03" db="EMBL/GenBank/DDBJ databases">
        <title>Draft Genome Sequence of the Strain BR 10245 (Bradyrhizobium sp.) isolated from nodules of Centrolobium paraense.</title>
        <authorList>
            <person name="Simoes-Araujo J.L.Sr."/>
            <person name="Barauna A.C."/>
            <person name="Silva K."/>
            <person name="Zilli J.E."/>
        </authorList>
    </citation>
    <scope>NUCLEOTIDE SEQUENCE [LARGE SCALE GENOMIC DNA]</scope>
    <source>
        <strain evidence="4 5">BR 10245</strain>
    </source>
</reference>
<dbReference type="OrthoDB" id="7950124at2"/>
<organism evidence="4 5">
    <name type="scientific">Bradyrhizobium centrolobii</name>
    <dbReference type="NCBI Taxonomy" id="1505087"/>
    <lineage>
        <taxon>Bacteria</taxon>
        <taxon>Pseudomonadati</taxon>
        <taxon>Pseudomonadota</taxon>
        <taxon>Alphaproteobacteria</taxon>
        <taxon>Hyphomicrobiales</taxon>
        <taxon>Nitrobacteraceae</taxon>
        <taxon>Bradyrhizobium</taxon>
    </lineage>
</organism>
<evidence type="ECO:0000256" key="1">
    <source>
        <dbReference type="ARBA" id="ARBA00023284"/>
    </source>
</evidence>
<gene>
    <name evidence="4" type="ORF">AYJ54_06320</name>
</gene>